<evidence type="ECO:0000256" key="2">
    <source>
        <dbReference type="ARBA" id="ARBA00022692"/>
    </source>
</evidence>
<dbReference type="Proteomes" id="UP000324748">
    <property type="component" value="Unassembled WGS sequence"/>
</dbReference>
<accession>A0A5B0QYH8</accession>
<dbReference type="EMBL" id="VSWC01000002">
    <property type="protein sequence ID" value="KAA1118230.1"/>
    <property type="molecule type" value="Genomic_DNA"/>
</dbReference>
<keyword evidence="3 6" id="KW-1133">Transmembrane helix</keyword>
<dbReference type="SUPFAM" id="SSF103481">
    <property type="entry name" value="Multidrug resistance efflux transporter EmrE"/>
    <property type="match status" value="1"/>
</dbReference>
<feature type="compositionally biased region" description="Low complexity" evidence="5">
    <location>
        <begin position="446"/>
        <end position="472"/>
    </location>
</feature>
<evidence type="ECO:0008006" key="9">
    <source>
        <dbReference type="Google" id="ProtNLM"/>
    </source>
</evidence>
<feature type="region of interest" description="Disordered" evidence="5">
    <location>
        <begin position="437"/>
        <end position="495"/>
    </location>
</feature>
<dbReference type="AlphaFoldDB" id="A0A5B0QYH8"/>
<dbReference type="PANTHER" id="PTHR10231">
    <property type="entry name" value="NUCLEOTIDE-SUGAR TRANSMEMBRANE TRANSPORTER"/>
    <property type="match status" value="1"/>
</dbReference>
<keyword evidence="2 6" id="KW-0812">Transmembrane</keyword>
<feature type="transmembrane region" description="Helical" evidence="6">
    <location>
        <begin position="335"/>
        <end position="355"/>
    </location>
</feature>
<feature type="transmembrane region" description="Helical" evidence="6">
    <location>
        <begin position="272"/>
        <end position="294"/>
    </location>
</feature>
<evidence type="ECO:0000256" key="5">
    <source>
        <dbReference type="SAM" id="MobiDB-lite"/>
    </source>
</evidence>
<evidence type="ECO:0000256" key="4">
    <source>
        <dbReference type="ARBA" id="ARBA00023136"/>
    </source>
</evidence>
<comment type="subcellular location">
    <subcellularLocation>
        <location evidence="1">Membrane</location>
        <topology evidence="1">Multi-pass membrane protein</topology>
    </subcellularLocation>
</comment>
<dbReference type="NCBIfam" id="TIGR00803">
    <property type="entry name" value="nst"/>
    <property type="match status" value="1"/>
</dbReference>
<protein>
    <recommendedName>
        <fullName evidence="9">UDP-galactose transporter</fullName>
    </recommendedName>
</protein>
<keyword evidence="4 6" id="KW-0472">Membrane</keyword>
<gene>
    <name evidence="7" type="ORF">PGT21_033715</name>
</gene>
<evidence type="ECO:0000313" key="8">
    <source>
        <dbReference type="Proteomes" id="UP000324748"/>
    </source>
</evidence>
<proteinExistence type="predicted"/>
<dbReference type="GO" id="GO:0000139">
    <property type="term" value="C:Golgi membrane"/>
    <property type="evidence" value="ECO:0007669"/>
    <property type="project" value="InterPro"/>
</dbReference>
<feature type="transmembrane region" description="Helical" evidence="6">
    <location>
        <begin position="237"/>
        <end position="260"/>
    </location>
</feature>
<feature type="transmembrane region" description="Helical" evidence="6">
    <location>
        <begin position="306"/>
        <end position="328"/>
    </location>
</feature>
<dbReference type="Gene3D" id="1.10.3730.20">
    <property type="match status" value="1"/>
</dbReference>
<evidence type="ECO:0000313" key="7">
    <source>
        <dbReference type="EMBL" id="KAA1118230.1"/>
    </source>
</evidence>
<sequence length="495" mass="53430">MTSTSPTPRLGGIPMKYLSLVSLTLQNSLLTILLHYSRTAPDNKVYSAPVAVLLSEILKSIISFSIALFNSTRSSLQPRLPGSPPHPADPATYHDRLKSETYHHSYRPLPSTQSTTTTSPPLSSIILTQIKLNLSAIFSRDCWKLSIPAILYVIQNNLQFIAASHLDVATFSVTYQLKILTTALCSVLILKRRLSVTKWISLLFLAIGVALVQLQNVSSSTNTSSSLESTDPEQPKMNRTLGFMAVSLACFTSGLAGVYFELVLKSSTKVDLWIRNVQLSLFSLLPALFTALAASSSSPEPMFAHFGFWAWATILTQVFGGLVTALVIKFADNILKGFATSLSIILSTVAGVFLFDAPLPFGSALGASVVLMSTYCYNLSSGDSSSPVPSLANDKPIGLPSPPAVVIDFSHQLSSRYDEKNDADDYNGEDVHLLPDSTKICPSPKSSHFPLTLSSSSTTSSTSSLSPHSPTHQEGFHVVNNSSNASQLPPYSHKK</sequence>
<name>A0A5B0QYH8_PUCGR</name>
<comment type="caution">
    <text evidence="7">The sequence shown here is derived from an EMBL/GenBank/DDBJ whole genome shotgun (WGS) entry which is preliminary data.</text>
</comment>
<dbReference type="OrthoDB" id="408493at2759"/>
<keyword evidence="8" id="KW-1185">Reference proteome</keyword>
<dbReference type="GO" id="GO:0015165">
    <property type="term" value="F:pyrimidine nucleotide-sugar transmembrane transporter activity"/>
    <property type="evidence" value="ECO:0007669"/>
    <property type="project" value="InterPro"/>
</dbReference>
<reference evidence="7 8" key="1">
    <citation type="submission" date="2019-05" db="EMBL/GenBank/DDBJ databases">
        <title>Emergence of the Ug99 lineage of the wheat stem rust pathogen through somatic hybridization.</title>
        <authorList>
            <person name="Li F."/>
            <person name="Upadhyaya N.M."/>
            <person name="Sperschneider J."/>
            <person name="Matny O."/>
            <person name="Nguyen-Phuc H."/>
            <person name="Mago R."/>
            <person name="Raley C."/>
            <person name="Miller M.E."/>
            <person name="Silverstein K.A.T."/>
            <person name="Henningsen E."/>
            <person name="Hirsch C.D."/>
            <person name="Visser B."/>
            <person name="Pretorius Z.A."/>
            <person name="Steffenson B.J."/>
            <person name="Schwessinger B."/>
            <person name="Dodds P.N."/>
            <person name="Figueroa M."/>
        </authorList>
    </citation>
    <scope>NUCLEOTIDE SEQUENCE [LARGE SCALE GENOMIC DNA]</scope>
    <source>
        <strain evidence="7">21-0</strain>
    </source>
</reference>
<dbReference type="InterPro" id="IPR037185">
    <property type="entry name" value="EmrE-like"/>
</dbReference>
<evidence type="ECO:0000256" key="6">
    <source>
        <dbReference type="SAM" id="Phobius"/>
    </source>
</evidence>
<dbReference type="Pfam" id="PF04142">
    <property type="entry name" value="Nuc_sug_transp"/>
    <property type="match status" value="2"/>
</dbReference>
<feature type="compositionally biased region" description="Polar residues" evidence="5">
    <location>
        <begin position="479"/>
        <end position="489"/>
    </location>
</feature>
<evidence type="ECO:0000256" key="1">
    <source>
        <dbReference type="ARBA" id="ARBA00004141"/>
    </source>
</evidence>
<organism evidence="7 8">
    <name type="scientific">Puccinia graminis f. sp. tritici</name>
    <dbReference type="NCBI Taxonomy" id="56615"/>
    <lineage>
        <taxon>Eukaryota</taxon>
        <taxon>Fungi</taxon>
        <taxon>Dikarya</taxon>
        <taxon>Basidiomycota</taxon>
        <taxon>Pucciniomycotina</taxon>
        <taxon>Pucciniomycetes</taxon>
        <taxon>Pucciniales</taxon>
        <taxon>Pucciniaceae</taxon>
        <taxon>Puccinia</taxon>
    </lineage>
</organism>
<evidence type="ECO:0000256" key="3">
    <source>
        <dbReference type="ARBA" id="ARBA00022989"/>
    </source>
</evidence>
<dbReference type="InterPro" id="IPR007271">
    <property type="entry name" value="Nuc_sug_transpt"/>
</dbReference>
<feature type="transmembrane region" description="Helical" evidence="6">
    <location>
        <begin position="199"/>
        <end position="217"/>
    </location>
</feature>